<keyword evidence="2" id="KW-1185">Reference proteome</keyword>
<reference evidence="2" key="1">
    <citation type="journal article" date="2023" name="G3 (Bethesda)">
        <title>Genome assembly and association tests identify interacting loci associated with vigor, precocity, and sex in interspecific pistachio rootstocks.</title>
        <authorList>
            <person name="Palmer W."/>
            <person name="Jacygrad E."/>
            <person name="Sagayaradj S."/>
            <person name="Cavanaugh K."/>
            <person name="Han R."/>
            <person name="Bertier L."/>
            <person name="Beede B."/>
            <person name="Kafkas S."/>
            <person name="Golino D."/>
            <person name="Preece J."/>
            <person name="Michelmore R."/>
        </authorList>
    </citation>
    <scope>NUCLEOTIDE SEQUENCE [LARGE SCALE GENOMIC DNA]</scope>
</reference>
<proteinExistence type="predicted"/>
<dbReference type="EMBL" id="CM047900">
    <property type="protein sequence ID" value="KAJ0098960.1"/>
    <property type="molecule type" value="Genomic_DNA"/>
</dbReference>
<accession>A0ACC1BJ83</accession>
<dbReference type="Proteomes" id="UP001164250">
    <property type="component" value="Chromosome 4"/>
</dbReference>
<gene>
    <name evidence="1" type="ORF">Patl1_21457</name>
</gene>
<protein>
    <submittedName>
        <fullName evidence="1">Uncharacterized protein</fullName>
    </submittedName>
</protein>
<comment type="caution">
    <text evidence="1">The sequence shown here is derived from an EMBL/GenBank/DDBJ whole genome shotgun (WGS) entry which is preliminary data.</text>
</comment>
<name>A0ACC1BJ83_9ROSI</name>
<evidence type="ECO:0000313" key="2">
    <source>
        <dbReference type="Proteomes" id="UP001164250"/>
    </source>
</evidence>
<organism evidence="1 2">
    <name type="scientific">Pistacia atlantica</name>
    <dbReference type="NCBI Taxonomy" id="434234"/>
    <lineage>
        <taxon>Eukaryota</taxon>
        <taxon>Viridiplantae</taxon>
        <taxon>Streptophyta</taxon>
        <taxon>Embryophyta</taxon>
        <taxon>Tracheophyta</taxon>
        <taxon>Spermatophyta</taxon>
        <taxon>Magnoliopsida</taxon>
        <taxon>eudicotyledons</taxon>
        <taxon>Gunneridae</taxon>
        <taxon>Pentapetalae</taxon>
        <taxon>rosids</taxon>
        <taxon>malvids</taxon>
        <taxon>Sapindales</taxon>
        <taxon>Anacardiaceae</taxon>
        <taxon>Pistacia</taxon>
    </lineage>
</organism>
<evidence type="ECO:0000313" key="1">
    <source>
        <dbReference type="EMBL" id="KAJ0098960.1"/>
    </source>
</evidence>
<sequence>MKMAKVSPVYEGKLGKRGREGDEEWRSRMARIDARARMRNFRTNYPRAPPLPVPSQPWTTTFITTGASSSMASSSGENFKEEEEEENQEIFINETGNQDDDDVVIDVEEWTKEVIKIEDDDENEAKQIIINVDDEKEETEEQKTVTETAAAEVPEYRVGCNGWFVGLEEWPMTWSYEEDWMWWGRAPLGLGSGNRGWEYISGVGWIENPPS</sequence>